<dbReference type="InterPro" id="IPR026906">
    <property type="entry name" value="LRR_5"/>
</dbReference>
<organism evidence="1 2">
    <name type="scientific">Tritrichomonas musculus</name>
    <dbReference type="NCBI Taxonomy" id="1915356"/>
    <lineage>
        <taxon>Eukaryota</taxon>
        <taxon>Metamonada</taxon>
        <taxon>Parabasalia</taxon>
        <taxon>Tritrichomonadida</taxon>
        <taxon>Tritrichomonadidae</taxon>
        <taxon>Tritrichomonas</taxon>
    </lineage>
</organism>
<dbReference type="InterPro" id="IPR053139">
    <property type="entry name" value="Surface_bspA-like"/>
</dbReference>
<dbReference type="Pfam" id="PF13306">
    <property type="entry name" value="LRR_5"/>
    <property type="match status" value="4"/>
</dbReference>
<dbReference type="SUPFAM" id="SSF52058">
    <property type="entry name" value="L domain-like"/>
    <property type="match status" value="1"/>
</dbReference>
<dbReference type="Gene3D" id="3.80.10.10">
    <property type="entry name" value="Ribonuclease Inhibitor"/>
    <property type="match status" value="3"/>
</dbReference>
<dbReference type="Proteomes" id="UP001470230">
    <property type="component" value="Unassembled WGS sequence"/>
</dbReference>
<gene>
    <name evidence="1" type="ORF">M9Y10_006321</name>
</gene>
<dbReference type="InterPro" id="IPR032675">
    <property type="entry name" value="LRR_dom_sf"/>
</dbReference>
<name>A0ABR2JDW0_9EUKA</name>
<dbReference type="EMBL" id="JAPFFF010000012">
    <property type="protein sequence ID" value="KAK8876133.1"/>
    <property type="molecule type" value="Genomic_DNA"/>
</dbReference>
<evidence type="ECO:0000313" key="1">
    <source>
        <dbReference type="EMBL" id="KAK8876133.1"/>
    </source>
</evidence>
<reference evidence="1 2" key="1">
    <citation type="submission" date="2024-04" db="EMBL/GenBank/DDBJ databases">
        <title>Tritrichomonas musculus Genome.</title>
        <authorList>
            <person name="Alves-Ferreira E."/>
            <person name="Grigg M."/>
            <person name="Lorenzi H."/>
            <person name="Galac M."/>
        </authorList>
    </citation>
    <scope>NUCLEOTIDE SEQUENCE [LARGE SCALE GENOMIC DNA]</scope>
    <source>
        <strain evidence="1 2">EAF2021</strain>
    </source>
</reference>
<keyword evidence="2" id="KW-1185">Reference proteome</keyword>
<accession>A0ABR2JDW0</accession>
<proteinExistence type="predicted"/>
<evidence type="ECO:0000313" key="2">
    <source>
        <dbReference type="Proteomes" id="UP001470230"/>
    </source>
</evidence>
<evidence type="ECO:0008006" key="3">
    <source>
        <dbReference type="Google" id="ProtNLM"/>
    </source>
</evidence>
<sequence length="525" mass="59964">MSQKEIINNGLKYSLNEDEKTATIFGYDNPAHEVLVPRSIIYNSNEYSVISIFDEAFKRSPIRTLKFDPKTELQFIGKHIFAYSPIECVFLPSNIKEIKSGFCKETYRFKKIEIIRNGAENIKFIDDKILVGKSDVTSDIFDVVLFARRDIEEVVISPEIKRIGAHSFEHCRKIKSITIPDNSELQYIDEFSFYDSSIDHMSIPSSIVEIKEDWCCGLINLNELKILPRKEVNVQWIDDSILIGKSDVKSDIFDLLIFARRNIEEVTIPAQIRRISSYSFDCCGLKKVEFQEDSQLQSIGIHGFASSAIESIKIPSQVTIIEDGAFCWCQQLLHVEFSMNSNIQTIEEGAFHGSVLESLSIPSNILNLKDGWCSELFNLKIVNVMQNGDENIRYVDDKILIGKSDAKSDVFDVVLFGRRDIEEVVISPQIKKIAANSFEHCFVLKRITIPENSELQILGSFAFSGSAIENLFIPQKMVQMDENALSYCDKLKLIEVANEEIFHKYENNVFNECVNAHVLFPSYKK</sequence>
<dbReference type="PANTHER" id="PTHR45661">
    <property type="entry name" value="SURFACE ANTIGEN"/>
    <property type="match status" value="1"/>
</dbReference>
<dbReference type="PANTHER" id="PTHR45661:SF3">
    <property type="entry name" value="IG-LIKE DOMAIN-CONTAINING PROTEIN"/>
    <property type="match status" value="1"/>
</dbReference>
<comment type="caution">
    <text evidence="1">The sequence shown here is derived from an EMBL/GenBank/DDBJ whole genome shotgun (WGS) entry which is preliminary data.</text>
</comment>
<protein>
    <recommendedName>
        <fullName evidence="3">Surface antigen BspA-like</fullName>
    </recommendedName>
</protein>